<dbReference type="GeneID" id="14207812"/>
<dbReference type="Gene3D" id="3.40.710.10">
    <property type="entry name" value="DD-peptidase/beta-lactamase superfamily"/>
    <property type="match status" value="1"/>
</dbReference>
<keyword evidence="2" id="KW-1133">Transmembrane helix</keyword>
<feature type="transmembrane region" description="Helical" evidence="2">
    <location>
        <begin position="635"/>
        <end position="657"/>
    </location>
</feature>
<evidence type="ECO:0000259" key="3">
    <source>
        <dbReference type="Pfam" id="PF00144"/>
    </source>
</evidence>
<evidence type="ECO:0000256" key="1">
    <source>
        <dbReference type="SAM" id="MobiDB-lite"/>
    </source>
</evidence>
<dbReference type="InterPro" id="IPR012338">
    <property type="entry name" value="Beta-lactam/transpept-like"/>
</dbReference>
<evidence type="ECO:0000313" key="5">
    <source>
        <dbReference type="Proteomes" id="UP000182829"/>
    </source>
</evidence>
<dbReference type="SUPFAM" id="SSF56601">
    <property type="entry name" value="beta-lactamase/transpeptidase-like"/>
    <property type="match status" value="1"/>
</dbReference>
<accession>A0A1I3NZW7</accession>
<feature type="region of interest" description="Disordered" evidence="1">
    <location>
        <begin position="26"/>
        <end position="55"/>
    </location>
</feature>
<feature type="domain" description="Beta-lactamase-related" evidence="3">
    <location>
        <begin position="75"/>
        <end position="404"/>
    </location>
</feature>
<dbReference type="EMBL" id="FORO01000015">
    <property type="protein sequence ID" value="SFJ14580.1"/>
    <property type="molecule type" value="Genomic_DNA"/>
</dbReference>
<keyword evidence="2" id="KW-0472">Membrane</keyword>
<dbReference type="InterPro" id="IPR001466">
    <property type="entry name" value="Beta-lactam-related"/>
</dbReference>
<keyword evidence="2" id="KW-0812">Transmembrane</keyword>
<gene>
    <name evidence="4" type="ORF">SAMN05443661_11573</name>
</gene>
<reference evidence="4 5" key="1">
    <citation type="submission" date="2016-10" db="EMBL/GenBank/DDBJ databases">
        <authorList>
            <person name="de Groot N.N."/>
        </authorList>
    </citation>
    <scope>NUCLEOTIDE SEQUENCE [LARGE SCALE GENOMIC DNA]</scope>
    <source>
        <strain evidence="4 5">SP2</strain>
    </source>
</reference>
<feature type="compositionally biased region" description="Basic and acidic residues" evidence="1">
    <location>
        <begin position="36"/>
        <end position="55"/>
    </location>
</feature>
<protein>
    <submittedName>
        <fullName evidence="4">CubicO group peptidase, beta-lactamase class C family</fullName>
    </submittedName>
</protein>
<feature type="compositionally biased region" description="Low complexity" evidence="1">
    <location>
        <begin position="583"/>
        <end position="595"/>
    </location>
</feature>
<dbReference type="PANTHER" id="PTHR46825">
    <property type="entry name" value="D-ALANYL-D-ALANINE-CARBOXYPEPTIDASE/ENDOPEPTIDASE AMPH"/>
    <property type="match status" value="1"/>
</dbReference>
<dbReference type="Proteomes" id="UP000182829">
    <property type="component" value="Unassembled WGS sequence"/>
</dbReference>
<feature type="region of interest" description="Disordered" evidence="1">
    <location>
        <begin position="560"/>
        <end position="621"/>
    </location>
</feature>
<feature type="region of interest" description="Disordered" evidence="1">
    <location>
        <begin position="412"/>
        <end position="432"/>
    </location>
</feature>
<dbReference type="PANTHER" id="PTHR46825:SF9">
    <property type="entry name" value="BETA-LACTAMASE-RELATED DOMAIN-CONTAINING PROTEIN"/>
    <property type="match status" value="1"/>
</dbReference>
<name>A0A1I3NZW7_9EURY</name>
<dbReference type="OrthoDB" id="111095at2157"/>
<dbReference type="InterPro" id="IPR050491">
    <property type="entry name" value="AmpC-like"/>
</dbReference>
<feature type="compositionally biased region" description="Low complexity" evidence="1">
    <location>
        <begin position="610"/>
        <end position="621"/>
    </location>
</feature>
<evidence type="ECO:0000256" key="2">
    <source>
        <dbReference type="SAM" id="Phobius"/>
    </source>
</evidence>
<feature type="transmembrane region" description="Helical" evidence="2">
    <location>
        <begin position="529"/>
        <end position="549"/>
    </location>
</feature>
<sequence length="732" mass="78283">MTRRLPRRRLLAGAGGSLFGLGALAGHDSGAADGDDGNRVRPSETVGTRDPERTDELSADDLEIDLEVDDLEPFVDDLMETHLADHDIVGAAVAVVHGDEVVFTNGYGETDAESETAVEADETVFRFGSVSKPFVWTAVMQLIEDGRIDPHEDVNSYLASVSIPETDDEPITMAHLATHTAGFEERFRGTWVDGPADVRPLPTVLSEARPERVRPPGEVVSYSNYGTALAAQVVADVTETPFEEYVERELLDPLGMDRSTFAQPLPDDLAVDAATGYSSLTGTPMEAPSLALELAPAGSLSATVTDVARLARAHLGDGEVDDERVLEAETVDRLHDQWFTHHEAIDGIAFGLFEDSHGDGRTLWHNGHVPGSFYTDLLFVPAADVGVVLAYNTDTGQQAAPAFRQAFLEEFLPTDPGDDTPEPEGRPERADELAGTYRGTRIAESTMARLPSTLQAGSVDVTVDDDGYLVTDFGGGPDRWVERDSLVFEERDGNGTLAFGATDGKITRLFVGHQAFEGVSSHESLSVHAGLAGATAVGMLSGVVGWPLARGWRWIRDDGADGSAAGSDGDRDENGDGDRESDSSANTNATASEPAADAEDDRVVETSAEPPADSDSNSGSAASLTSLLSPTRARWLAGGTIASLFGFLLGAVAVFLFNPYTLFSSPPPSFQVVSLLPIVGPVGTVLAAICTIQAWRDRWWGLPSRLHYTLVVLSMAGFCWLFAYWNFLGLPF</sequence>
<proteinExistence type="predicted"/>
<dbReference type="RefSeq" id="WP_005581560.1">
    <property type="nucleotide sequence ID" value="NZ_FORO01000015.1"/>
</dbReference>
<evidence type="ECO:0000313" key="4">
    <source>
        <dbReference type="EMBL" id="SFJ14580.1"/>
    </source>
</evidence>
<dbReference type="AlphaFoldDB" id="A0A1I3NZW7"/>
<dbReference type="Pfam" id="PF00144">
    <property type="entry name" value="Beta-lactamase"/>
    <property type="match status" value="1"/>
</dbReference>
<feature type="compositionally biased region" description="Basic and acidic residues" evidence="1">
    <location>
        <begin position="568"/>
        <end position="582"/>
    </location>
</feature>
<feature type="transmembrane region" description="Helical" evidence="2">
    <location>
        <begin position="669"/>
        <end position="694"/>
    </location>
</feature>
<organism evidence="4 5">
    <name type="scientific">Natronobacterium gregoryi</name>
    <dbReference type="NCBI Taxonomy" id="44930"/>
    <lineage>
        <taxon>Archaea</taxon>
        <taxon>Methanobacteriati</taxon>
        <taxon>Methanobacteriota</taxon>
        <taxon>Stenosarchaea group</taxon>
        <taxon>Halobacteria</taxon>
        <taxon>Halobacteriales</taxon>
        <taxon>Natrialbaceae</taxon>
        <taxon>Natronobacterium</taxon>
    </lineage>
</organism>
<feature type="compositionally biased region" description="Basic and acidic residues" evidence="1">
    <location>
        <begin position="423"/>
        <end position="432"/>
    </location>
</feature>
<feature type="transmembrane region" description="Helical" evidence="2">
    <location>
        <begin position="706"/>
        <end position="727"/>
    </location>
</feature>
<dbReference type="OMA" id="HFMIAHL"/>